<dbReference type="Pfam" id="PF13673">
    <property type="entry name" value="Acetyltransf_10"/>
    <property type="match status" value="1"/>
</dbReference>
<feature type="domain" description="N-acetyltransferase" evidence="3">
    <location>
        <begin position="2"/>
        <end position="148"/>
    </location>
</feature>
<keyword evidence="5" id="KW-1185">Reference proteome</keyword>
<sequence length="148" mass="16198">MSAIRRSAAADSEALTDIWRAAVKATHDFISESDFREIETLVAEHYIPNASLWVAVDAAGRPLGFMGMTGSHVDSLFIAPERRGTGLGTALMDHARKTAGLPLTVDVNEQNPQAVGFYERLGFKQFERSPLDDAGRPYPILHMRKTAG</sequence>
<dbReference type="InterPro" id="IPR016181">
    <property type="entry name" value="Acyl_CoA_acyltransferase"/>
</dbReference>
<proteinExistence type="predicted"/>
<dbReference type="SUPFAM" id="SSF55729">
    <property type="entry name" value="Acyl-CoA N-acyltransferases (Nat)"/>
    <property type="match status" value="1"/>
</dbReference>
<dbReference type="Gene3D" id="3.40.630.30">
    <property type="match status" value="1"/>
</dbReference>
<name>A0A9W6IN60_9PROT</name>
<keyword evidence="2" id="KW-0012">Acyltransferase</keyword>
<dbReference type="CDD" id="cd04301">
    <property type="entry name" value="NAT_SF"/>
    <property type="match status" value="1"/>
</dbReference>
<evidence type="ECO:0000313" key="5">
    <source>
        <dbReference type="Proteomes" id="UP001143486"/>
    </source>
</evidence>
<dbReference type="EMBL" id="BSFE01000005">
    <property type="protein sequence ID" value="GLK52582.1"/>
    <property type="molecule type" value="Genomic_DNA"/>
</dbReference>
<reference evidence="4" key="2">
    <citation type="submission" date="2023-01" db="EMBL/GenBank/DDBJ databases">
        <authorList>
            <person name="Sun Q."/>
            <person name="Evtushenko L."/>
        </authorList>
    </citation>
    <scope>NUCLEOTIDE SEQUENCE</scope>
    <source>
        <strain evidence="4">VKM B-1513</strain>
    </source>
</reference>
<organism evidence="4 5">
    <name type="scientific">Maricaulis virginensis</name>
    <dbReference type="NCBI Taxonomy" id="144022"/>
    <lineage>
        <taxon>Bacteria</taxon>
        <taxon>Pseudomonadati</taxon>
        <taxon>Pseudomonadota</taxon>
        <taxon>Alphaproteobacteria</taxon>
        <taxon>Maricaulales</taxon>
        <taxon>Maricaulaceae</taxon>
        <taxon>Maricaulis</taxon>
    </lineage>
</organism>
<dbReference type="Proteomes" id="UP001143486">
    <property type="component" value="Unassembled WGS sequence"/>
</dbReference>
<comment type="caution">
    <text evidence="4">The sequence shown here is derived from an EMBL/GenBank/DDBJ whole genome shotgun (WGS) entry which is preliminary data.</text>
</comment>
<gene>
    <name evidence="4" type="ORF">GCM10017621_20900</name>
</gene>
<dbReference type="PANTHER" id="PTHR43800:SF1">
    <property type="entry name" value="PEPTIDYL-LYSINE N-ACETYLTRANSFERASE YJAB"/>
    <property type="match status" value="1"/>
</dbReference>
<protein>
    <submittedName>
        <fullName evidence="4">GNAT family N-acetyltransferase</fullName>
    </submittedName>
</protein>
<evidence type="ECO:0000259" key="3">
    <source>
        <dbReference type="PROSITE" id="PS51186"/>
    </source>
</evidence>
<dbReference type="NCBIfam" id="NF007807">
    <property type="entry name" value="PRK10514.1"/>
    <property type="match status" value="1"/>
</dbReference>
<dbReference type="InterPro" id="IPR000182">
    <property type="entry name" value="GNAT_dom"/>
</dbReference>
<accession>A0A9W6IN60</accession>
<dbReference type="AlphaFoldDB" id="A0A9W6IN60"/>
<dbReference type="PANTHER" id="PTHR43800">
    <property type="entry name" value="PEPTIDYL-LYSINE N-ACETYLTRANSFERASE YJAB"/>
    <property type="match status" value="1"/>
</dbReference>
<reference evidence="4" key="1">
    <citation type="journal article" date="2014" name="Int. J. Syst. Evol. Microbiol.">
        <title>Complete genome sequence of Corynebacterium casei LMG S-19264T (=DSM 44701T), isolated from a smear-ripened cheese.</title>
        <authorList>
            <consortium name="US DOE Joint Genome Institute (JGI-PGF)"/>
            <person name="Walter F."/>
            <person name="Albersmeier A."/>
            <person name="Kalinowski J."/>
            <person name="Ruckert C."/>
        </authorList>
    </citation>
    <scope>NUCLEOTIDE SEQUENCE</scope>
    <source>
        <strain evidence="4">VKM B-1513</strain>
    </source>
</reference>
<evidence type="ECO:0000256" key="1">
    <source>
        <dbReference type="ARBA" id="ARBA00022679"/>
    </source>
</evidence>
<dbReference type="RefSeq" id="WP_271186949.1">
    <property type="nucleotide sequence ID" value="NZ_BSFE01000005.1"/>
</dbReference>
<evidence type="ECO:0000256" key="2">
    <source>
        <dbReference type="ARBA" id="ARBA00023315"/>
    </source>
</evidence>
<evidence type="ECO:0000313" key="4">
    <source>
        <dbReference type="EMBL" id="GLK52582.1"/>
    </source>
</evidence>
<keyword evidence="1" id="KW-0808">Transferase</keyword>
<dbReference type="GO" id="GO:0016747">
    <property type="term" value="F:acyltransferase activity, transferring groups other than amino-acyl groups"/>
    <property type="evidence" value="ECO:0007669"/>
    <property type="project" value="InterPro"/>
</dbReference>
<dbReference type="PROSITE" id="PS51186">
    <property type="entry name" value="GNAT"/>
    <property type="match status" value="1"/>
</dbReference>